<dbReference type="AlphaFoldDB" id="A0A1Y2BMT2"/>
<proteinExistence type="predicted"/>
<evidence type="ECO:0000313" key="4">
    <source>
        <dbReference type="EMBL" id="ORY35475.1"/>
    </source>
</evidence>
<feature type="region of interest" description="Disordered" evidence="1">
    <location>
        <begin position="314"/>
        <end position="502"/>
    </location>
</feature>
<dbReference type="PANTHER" id="PTHR15887">
    <property type="entry name" value="TRANSMEMBRANE PROTEIN 69"/>
    <property type="match status" value="1"/>
</dbReference>
<name>A0A1Y2BMT2_9TREE</name>
<dbReference type="PROSITE" id="PS50042">
    <property type="entry name" value="CNMP_BINDING_3"/>
    <property type="match status" value="1"/>
</dbReference>
<feature type="transmembrane region" description="Helical" evidence="2">
    <location>
        <begin position="137"/>
        <end position="159"/>
    </location>
</feature>
<feature type="transmembrane region" description="Helical" evidence="2">
    <location>
        <begin position="230"/>
        <end position="257"/>
    </location>
</feature>
<feature type="domain" description="Cyclic nucleotide-binding" evidence="3">
    <location>
        <begin position="110"/>
        <end position="176"/>
    </location>
</feature>
<feature type="transmembrane region" description="Helical" evidence="2">
    <location>
        <begin position="277"/>
        <end position="299"/>
    </location>
</feature>
<dbReference type="InterPro" id="IPR021836">
    <property type="entry name" value="DUF3429"/>
</dbReference>
<reference evidence="4 5" key="1">
    <citation type="submission" date="2016-07" db="EMBL/GenBank/DDBJ databases">
        <title>Pervasive Adenine N6-methylation of Active Genes in Fungi.</title>
        <authorList>
            <consortium name="DOE Joint Genome Institute"/>
            <person name="Mondo S.J."/>
            <person name="Dannebaum R.O."/>
            <person name="Kuo R.C."/>
            <person name="Labutti K."/>
            <person name="Haridas S."/>
            <person name="Kuo A."/>
            <person name="Salamov A."/>
            <person name="Ahrendt S.R."/>
            <person name="Lipzen A."/>
            <person name="Sullivan W."/>
            <person name="Andreopoulos W.B."/>
            <person name="Clum A."/>
            <person name="Lindquist E."/>
            <person name="Daum C."/>
            <person name="Ramamoorthy G.K."/>
            <person name="Gryganskyi A."/>
            <person name="Culley D."/>
            <person name="Magnuson J.K."/>
            <person name="James T.Y."/>
            <person name="O'Malley M.A."/>
            <person name="Stajich J.E."/>
            <person name="Spatafora J.W."/>
            <person name="Visel A."/>
            <person name="Grigoriev I.V."/>
        </authorList>
    </citation>
    <scope>NUCLEOTIDE SEQUENCE [LARGE SCALE GENOMIC DNA]</scope>
    <source>
        <strain evidence="4 5">68-887.2</strain>
    </source>
</reference>
<feature type="compositionally biased region" description="Basic and acidic residues" evidence="1">
    <location>
        <begin position="413"/>
        <end position="437"/>
    </location>
</feature>
<feature type="compositionally biased region" description="Basic and acidic residues" evidence="1">
    <location>
        <begin position="445"/>
        <end position="502"/>
    </location>
</feature>
<comment type="caution">
    <text evidence="4">The sequence shown here is derived from an EMBL/GenBank/DDBJ whole genome shotgun (WGS) entry which is preliminary data.</text>
</comment>
<keyword evidence="2" id="KW-0472">Membrane</keyword>
<evidence type="ECO:0000313" key="5">
    <source>
        <dbReference type="Proteomes" id="UP000193986"/>
    </source>
</evidence>
<dbReference type="InterPro" id="IPR000595">
    <property type="entry name" value="cNMP-bd_dom"/>
</dbReference>
<dbReference type="PANTHER" id="PTHR15887:SF1">
    <property type="entry name" value="TRANSMEMBRANE PROTEIN 69"/>
    <property type="match status" value="1"/>
</dbReference>
<sequence>MYRSSRLLRPLLNTSIQSPSARPLSSLSPAALKLRSAQTTTTTPSLALLVRKRFYAEQPKPQHRGENQHATSTAREEIKGITRDVAEMISGGARIPPNELNTLRGREVSSSVGHKGSVIDDFYGITRGIIEAVPRPAMIFGLAGLLPYLGTAAATVFMAREASIAAQGERTLSGLDLAGSLDLLHNIEHVQITYGAIILSFLGAIHWGFEFAGLGGEVGYRRMAMGVVPVLFAWPTTFLTHGVSLAVQWLGFTGMWLIDQRASTNGWTPPWYATYRFYLSIVVGFSIIATFAGTSYYGAGAGAVSDPKRVSSYKRLDRVRDKNSPSSPGVKEGKKTGTITGDFSLEQNPHGNSFTVLRNVTKDDEEAKAKQEEEKQKNQEQQDKKDEHQQDNSPGGMKSEAKDRTGANQNEQGGKEERPDELKSKPDGAEKTQTKEDGESDSDDEEKKEGEDDGDKEPKDDTKKAEGKQREKNEGGEAGKSQTKKDDPGAKGKAGEENTGKR</sequence>
<dbReference type="Proteomes" id="UP000193986">
    <property type="component" value="Unassembled WGS sequence"/>
</dbReference>
<dbReference type="Pfam" id="PF11911">
    <property type="entry name" value="DUF3429"/>
    <property type="match status" value="1"/>
</dbReference>
<feature type="compositionally biased region" description="Basic and acidic residues" evidence="1">
    <location>
        <begin position="360"/>
        <end position="390"/>
    </location>
</feature>
<keyword evidence="2" id="KW-1133">Transmembrane helix</keyword>
<organism evidence="4 5">
    <name type="scientific">Naematelia encephala</name>
    <dbReference type="NCBI Taxonomy" id="71784"/>
    <lineage>
        <taxon>Eukaryota</taxon>
        <taxon>Fungi</taxon>
        <taxon>Dikarya</taxon>
        <taxon>Basidiomycota</taxon>
        <taxon>Agaricomycotina</taxon>
        <taxon>Tremellomycetes</taxon>
        <taxon>Tremellales</taxon>
        <taxon>Naemateliaceae</taxon>
        <taxon>Naematelia</taxon>
    </lineage>
</organism>
<keyword evidence="5" id="KW-1185">Reference proteome</keyword>
<feature type="transmembrane region" description="Helical" evidence="2">
    <location>
        <begin position="192"/>
        <end position="209"/>
    </location>
</feature>
<accession>A0A1Y2BMT2</accession>
<evidence type="ECO:0000259" key="3">
    <source>
        <dbReference type="PROSITE" id="PS50042"/>
    </source>
</evidence>
<keyword evidence="2" id="KW-0812">Transmembrane</keyword>
<feature type="compositionally biased region" description="Basic and acidic residues" evidence="1">
    <location>
        <begin position="314"/>
        <end position="323"/>
    </location>
</feature>
<evidence type="ECO:0000256" key="2">
    <source>
        <dbReference type="SAM" id="Phobius"/>
    </source>
</evidence>
<dbReference type="InParanoid" id="A0A1Y2BMT2"/>
<evidence type="ECO:0000256" key="1">
    <source>
        <dbReference type="SAM" id="MobiDB-lite"/>
    </source>
</evidence>
<feature type="compositionally biased region" description="Polar residues" evidence="1">
    <location>
        <begin position="337"/>
        <end position="358"/>
    </location>
</feature>
<dbReference type="STRING" id="71784.A0A1Y2BMT2"/>
<dbReference type="EMBL" id="MCFC01000001">
    <property type="protein sequence ID" value="ORY35475.1"/>
    <property type="molecule type" value="Genomic_DNA"/>
</dbReference>
<dbReference type="OrthoDB" id="194289at2759"/>
<protein>
    <recommendedName>
        <fullName evidence="3">Cyclic nucleotide-binding domain-containing protein</fullName>
    </recommendedName>
</protein>
<gene>
    <name evidence="4" type="ORF">BCR39DRAFT_509939</name>
</gene>